<name>A0A4W6FEY2_LATCA</name>
<dbReference type="SUPFAM" id="SSF55753">
    <property type="entry name" value="Actin depolymerizing proteins"/>
    <property type="match status" value="5"/>
</dbReference>
<protein>
    <submittedName>
        <fullName evidence="10">Scinderin like b</fullName>
    </submittedName>
</protein>
<dbReference type="InterPro" id="IPR007122">
    <property type="entry name" value="Villin/Gelsolin"/>
</dbReference>
<keyword evidence="7" id="KW-0009">Actin-binding</keyword>
<dbReference type="CDD" id="cd11293">
    <property type="entry name" value="gelsolin_S4_like"/>
    <property type="match status" value="1"/>
</dbReference>
<evidence type="ECO:0000256" key="2">
    <source>
        <dbReference type="ARBA" id="ARBA00008418"/>
    </source>
</evidence>
<dbReference type="GO" id="GO:0007417">
    <property type="term" value="P:central nervous system development"/>
    <property type="evidence" value="ECO:0007669"/>
    <property type="project" value="TreeGrafter"/>
</dbReference>
<evidence type="ECO:0000256" key="3">
    <source>
        <dbReference type="ARBA" id="ARBA00022467"/>
    </source>
</evidence>
<dbReference type="GO" id="GO:0051015">
    <property type="term" value="F:actin filament binding"/>
    <property type="evidence" value="ECO:0007669"/>
    <property type="project" value="InterPro"/>
</dbReference>
<dbReference type="Gene3D" id="3.40.20.10">
    <property type="entry name" value="Severin"/>
    <property type="match status" value="6"/>
</dbReference>
<dbReference type="PANTHER" id="PTHR11977:SF27">
    <property type="entry name" value="SCINDERIN LIKE A-RELATED"/>
    <property type="match status" value="1"/>
</dbReference>
<organism evidence="10 11">
    <name type="scientific">Lates calcarifer</name>
    <name type="common">Barramundi</name>
    <name type="synonym">Holocentrus calcarifer</name>
    <dbReference type="NCBI Taxonomy" id="8187"/>
    <lineage>
        <taxon>Eukaryota</taxon>
        <taxon>Metazoa</taxon>
        <taxon>Chordata</taxon>
        <taxon>Craniata</taxon>
        <taxon>Vertebrata</taxon>
        <taxon>Euteleostomi</taxon>
        <taxon>Actinopterygii</taxon>
        <taxon>Neopterygii</taxon>
        <taxon>Teleostei</taxon>
        <taxon>Neoteleostei</taxon>
        <taxon>Acanthomorphata</taxon>
        <taxon>Carangaria</taxon>
        <taxon>Carangaria incertae sedis</taxon>
        <taxon>Centropomidae</taxon>
        <taxon>Lates</taxon>
    </lineage>
</organism>
<dbReference type="CDD" id="cd11292">
    <property type="entry name" value="gelsolin_S3_like"/>
    <property type="match status" value="1"/>
</dbReference>
<evidence type="ECO:0000259" key="9">
    <source>
        <dbReference type="Pfam" id="PF00626"/>
    </source>
</evidence>
<evidence type="ECO:0000256" key="1">
    <source>
        <dbReference type="ARBA" id="ARBA00004245"/>
    </source>
</evidence>
<dbReference type="GO" id="GO:0051016">
    <property type="term" value="P:barbed-end actin filament capping"/>
    <property type="evidence" value="ECO:0007669"/>
    <property type="project" value="TreeGrafter"/>
</dbReference>
<dbReference type="Ensembl" id="ENSLCAT00010050107.1">
    <property type="protein sequence ID" value="ENSLCAP00010048886.1"/>
    <property type="gene ID" value="ENSLCAG00010022558.1"/>
</dbReference>
<dbReference type="InterPro" id="IPR036180">
    <property type="entry name" value="Gelsolin-like_dom_sf"/>
</dbReference>
<proteinExistence type="inferred from homology"/>
<dbReference type="CDD" id="cd11288">
    <property type="entry name" value="gelsolin_S5_like"/>
    <property type="match status" value="1"/>
</dbReference>
<dbReference type="Pfam" id="PF00626">
    <property type="entry name" value="Gelsolin"/>
    <property type="match status" value="6"/>
</dbReference>
<dbReference type="SMART" id="SM00262">
    <property type="entry name" value="GEL"/>
    <property type="match status" value="6"/>
</dbReference>
<feature type="domain" description="Gelsolin-like" evidence="9">
    <location>
        <begin position="418"/>
        <end position="497"/>
    </location>
</feature>
<dbReference type="FunFam" id="3.40.20.10:FF:000002">
    <property type="entry name" value="Gelsolin"/>
    <property type="match status" value="1"/>
</dbReference>
<dbReference type="Proteomes" id="UP000314980">
    <property type="component" value="Unassembled WGS sequence"/>
</dbReference>
<comment type="subcellular location">
    <subcellularLocation>
        <location evidence="1">Cytoplasm</location>
        <location evidence="1">Cytoskeleton</location>
    </subcellularLocation>
</comment>
<dbReference type="GeneTree" id="ENSGT00940000164612"/>
<dbReference type="STRING" id="8187.ENSLCAP00010048886"/>
<dbReference type="InParanoid" id="A0A4W6FEY2"/>
<reference evidence="11" key="1">
    <citation type="submission" date="2015-09" db="EMBL/GenBank/DDBJ databases">
        <authorList>
            <person name="Sai Rama Sridatta P."/>
        </authorList>
    </citation>
    <scope>NUCLEOTIDE SEQUENCE [LARGE SCALE GENOMIC DNA]</scope>
</reference>
<feature type="domain" description="Gelsolin-like" evidence="9">
    <location>
        <begin position="631"/>
        <end position="702"/>
    </location>
</feature>
<reference evidence="10" key="2">
    <citation type="submission" date="2025-08" db="UniProtKB">
        <authorList>
            <consortium name="Ensembl"/>
        </authorList>
    </citation>
    <scope>IDENTIFICATION</scope>
</reference>
<keyword evidence="8" id="KW-0206">Cytoskeleton</keyword>
<keyword evidence="11" id="KW-1185">Reference proteome</keyword>
<keyword evidence="6" id="KW-0106">Calcium</keyword>
<dbReference type="PRINTS" id="PR00597">
    <property type="entry name" value="GELSOLIN"/>
</dbReference>
<dbReference type="FunFam" id="3.40.20.10:FF:000005">
    <property type="entry name" value="Gelsolin"/>
    <property type="match status" value="1"/>
</dbReference>
<dbReference type="FunFam" id="3.40.20.10:FF:000040">
    <property type="entry name" value="macrophage-capping protein-like isoform X1"/>
    <property type="match status" value="1"/>
</dbReference>
<evidence type="ECO:0000256" key="8">
    <source>
        <dbReference type="ARBA" id="ARBA00023212"/>
    </source>
</evidence>
<gene>
    <name evidence="10" type="primary">scinlb</name>
</gene>
<dbReference type="CDD" id="cd11291">
    <property type="entry name" value="gelsolin_S6_like"/>
    <property type="match status" value="1"/>
</dbReference>
<dbReference type="GO" id="GO:0005737">
    <property type="term" value="C:cytoplasm"/>
    <property type="evidence" value="ECO:0007669"/>
    <property type="project" value="TreeGrafter"/>
</dbReference>
<dbReference type="FunFam" id="3.40.20.10:FF:000001">
    <property type="entry name" value="Gelsolin"/>
    <property type="match status" value="1"/>
</dbReference>
<dbReference type="AlphaFoldDB" id="A0A4W6FEY2"/>
<dbReference type="PANTHER" id="PTHR11977">
    <property type="entry name" value="VILLIN"/>
    <property type="match status" value="1"/>
</dbReference>
<feature type="domain" description="Gelsolin-like" evidence="9">
    <location>
        <begin position="537"/>
        <end position="603"/>
    </location>
</feature>
<dbReference type="InterPro" id="IPR029006">
    <property type="entry name" value="ADF-H/Gelsolin-like_dom_sf"/>
</dbReference>
<feature type="domain" description="Gelsolin-like" evidence="9">
    <location>
        <begin position="279"/>
        <end position="351"/>
    </location>
</feature>
<dbReference type="GO" id="GO:0051014">
    <property type="term" value="P:actin filament severing"/>
    <property type="evidence" value="ECO:0007669"/>
    <property type="project" value="TreeGrafter"/>
</dbReference>
<evidence type="ECO:0000256" key="7">
    <source>
        <dbReference type="ARBA" id="ARBA00023203"/>
    </source>
</evidence>
<dbReference type="GO" id="GO:0005546">
    <property type="term" value="F:phosphatidylinositol-4,5-bisphosphate binding"/>
    <property type="evidence" value="ECO:0007669"/>
    <property type="project" value="TreeGrafter"/>
</dbReference>
<dbReference type="GO" id="GO:0030031">
    <property type="term" value="P:cell projection assembly"/>
    <property type="evidence" value="ECO:0007669"/>
    <property type="project" value="TreeGrafter"/>
</dbReference>
<dbReference type="CDD" id="cd11290">
    <property type="entry name" value="gelsolin_S1_like"/>
    <property type="match status" value="1"/>
</dbReference>
<dbReference type="FunFam" id="3.40.20.10:FF:000004">
    <property type="entry name" value="Gelsolin"/>
    <property type="match status" value="1"/>
</dbReference>
<evidence type="ECO:0000256" key="6">
    <source>
        <dbReference type="ARBA" id="ARBA00022837"/>
    </source>
</evidence>
<evidence type="ECO:0000313" key="11">
    <source>
        <dbReference type="Proteomes" id="UP000314980"/>
    </source>
</evidence>
<feature type="domain" description="Gelsolin-like" evidence="9">
    <location>
        <begin position="44"/>
        <end position="122"/>
    </location>
</feature>
<keyword evidence="5" id="KW-0677">Repeat</keyword>
<dbReference type="GO" id="GO:0015629">
    <property type="term" value="C:actin cytoskeleton"/>
    <property type="evidence" value="ECO:0007669"/>
    <property type="project" value="TreeGrafter"/>
</dbReference>
<evidence type="ECO:0000256" key="4">
    <source>
        <dbReference type="ARBA" id="ARBA00022490"/>
    </source>
</evidence>
<dbReference type="InterPro" id="IPR007123">
    <property type="entry name" value="Gelsolin-like_dom"/>
</dbReference>
<dbReference type="CDD" id="cd11289">
    <property type="entry name" value="gelsolin_S2_like"/>
    <property type="match status" value="1"/>
</dbReference>
<reference evidence="10" key="3">
    <citation type="submission" date="2025-09" db="UniProtKB">
        <authorList>
            <consortium name="Ensembl"/>
        </authorList>
    </citation>
    <scope>IDENTIFICATION</scope>
</reference>
<keyword evidence="3" id="KW-0117">Actin capping</keyword>
<dbReference type="GO" id="GO:0008154">
    <property type="term" value="P:actin polymerization or depolymerization"/>
    <property type="evidence" value="ECO:0007669"/>
    <property type="project" value="TreeGrafter"/>
</dbReference>
<keyword evidence="4" id="KW-0963">Cytoplasm</keyword>
<dbReference type="SUPFAM" id="SSF82754">
    <property type="entry name" value="C-terminal, gelsolin-like domain of Sec23/24"/>
    <property type="match status" value="1"/>
</dbReference>
<evidence type="ECO:0000313" key="10">
    <source>
        <dbReference type="Ensembl" id="ENSLCAP00010048886.1"/>
    </source>
</evidence>
<feature type="domain" description="Gelsolin-like" evidence="9">
    <location>
        <begin position="162"/>
        <end position="234"/>
    </location>
</feature>
<evidence type="ECO:0000256" key="5">
    <source>
        <dbReference type="ARBA" id="ARBA00022737"/>
    </source>
</evidence>
<comment type="similarity">
    <text evidence="2">Belongs to the villin/gelsolin family.</text>
</comment>
<sequence length="726" mass="80091">MARGLLSSCYPQLCRNILAIMVSHKEFVGAGKEPGLQVWRIENMDLKPVPKALHGNFYTGDAYLLLFTTAAPSYNIHMWLGDECSQDESGSAAIFATQLDDFLGGGPVQYREVQNCESNTFLGYFKSGIKYKKGGVASGFQHVVTNDTNVKRLLHIKGRRAIRATEVDMSWGSFNKGDCFIIDLGKDVYQWCGSECNRFERLKASEVAIDIRDNERNGRAKLHMVEEGEEPAAVIEALGPKTTIAPSTPDDEKVDSSNRKKGALYMISDASGTMKVSSVAPSSPFKQAMLSPEECYILDNGVDKNIFVWKGPKANMSERKAAMAAEDSIKLKSLFPLQIQVLPAGAETTMFKQFFSDWKDKDQTTGPSKAYTIGRIAKVEQVPFDASTLHSNKAMAAQHGMVDDGKGKVQIWRVENGEKVPVDPSSYGHFYGGDCYLILYSYRVGREQHIIYTWQGLKCTQDELAASAFLTVKLDDSMGGSPVQVRVTQGQEPPHLMSLFQGKPMIIHSGGTSRKGGQSQTSSTRLFHIRQSSSRATRAVEVEASASNLNTNDVFVLKTPSALFVWRGVGASDEEMEAAKHVVGFLGGNASQVSEGKEPADFWSALGGKKDYQTSKSLQNMVKAPRLAYVLPGDFTQSDLATDDVMILDTWDQIFLWIGNEANAEERTGAPKIAKEYVDSDPSGRRGLPITTIKQGAEPPTFTGWFQAWDPKMWESDPLDRIRARF</sequence>
<accession>A0A4W6FEY2</accession>